<gene>
    <name evidence="3" type="ORF">NM961_07475</name>
</gene>
<name>A0ABT1QQH0_9GAMM</name>
<keyword evidence="1" id="KW-0732">Signal</keyword>
<dbReference type="EMBL" id="JANFQO010000005">
    <property type="protein sequence ID" value="MCQ4164548.1"/>
    <property type="molecule type" value="Genomic_DNA"/>
</dbReference>
<keyword evidence="4" id="KW-1185">Reference proteome</keyword>
<sequence length="586" mass="63737">MSQPAARALRRGFLSILLLLAAAVQADPPVVGSRGAVVADPPLAAPAVEPCVVRLYQDEVFDDFSLHDFSYAPPAACPGPFAKIVLRADFSVTTGRQFDRTANIWLGAVNLYFGTTQEPSATVAPRWRIERDISDYQSLLATPQGGKIDLGNVVNETYTGILHGSAEILFYPVAANWPAPPRRPDLILPLASGPLGGSTDVTGTAEFSRSLNLPRNSERVFLDVIAQSQAGDEFWMTCVPSEYADALQSCGNTAFRQTQVRIDGRPAGVAAVMPWLYTGAIDPGAWRPIPAVQTLAFEPWRVDLSPFAALLNDGQPHTVSLSVFNAGERFSVAANLLIYRDAGRAIVTGALTDNTLDRDPPMQITHDSAEEQGAVVTDLGVTSRRAYFISGYVETSRGRVTTTVLQDLEFSNVQRFRISDSDYVQAIEQDTRVRTETRIEHKGRNHVLIDTRRLPLNLVYSYAELDEGAEQKLEVRQQFERTLDVGTAGFTMRRASLSNAIHNGGELRFASDGSLALRTAQYGEQAYDYRDDFGACYNRRLVAGAGAITSVADGSGCPGDSNRLYAFDAFANFASSLLGATVRLQP</sequence>
<dbReference type="Proteomes" id="UP001165498">
    <property type="component" value="Unassembled WGS sequence"/>
</dbReference>
<feature type="domain" description="Peptide N-acetyl-beta-D-glucosaminyl asparaginase amidase A N-terminal" evidence="2">
    <location>
        <begin position="70"/>
        <end position="328"/>
    </location>
</feature>
<dbReference type="InterPro" id="IPR021102">
    <property type="entry name" value="PNGase_A"/>
</dbReference>
<comment type="caution">
    <text evidence="3">The sequence shown here is derived from an EMBL/GenBank/DDBJ whole genome shotgun (WGS) entry which is preliminary data.</text>
</comment>
<organism evidence="3 4">
    <name type="scientific">Tahibacter harae</name>
    <dbReference type="NCBI Taxonomy" id="2963937"/>
    <lineage>
        <taxon>Bacteria</taxon>
        <taxon>Pseudomonadati</taxon>
        <taxon>Pseudomonadota</taxon>
        <taxon>Gammaproteobacteria</taxon>
        <taxon>Lysobacterales</taxon>
        <taxon>Rhodanobacteraceae</taxon>
        <taxon>Tahibacter</taxon>
    </lineage>
</organism>
<dbReference type="PANTHER" id="PTHR31104">
    <property type="entry name" value="PEPTIDE-N4-(N-ACETYL-BETA-GLUCOSAMINYL)ASPARAGINE AMIDASE A PROTEIN"/>
    <property type="match status" value="1"/>
</dbReference>
<evidence type="ECO:0000313" key="3">
    <source>
        <dbReference type="EMBL" id="MCQ4164548.1"/>
    </source>
</evidence>
<accession>A0ABT1QQH0</accession>
<dbReference type="InterPro" id="IPR056948">
    <property type="entry name" value="PNGaseA_N"/>
</dbReference>
<dbReference type="Pfam" id="PF12222">
    <property type="entry name" value="PNGaseA"/>
    <property type="match status" value="1"/>
</dbReference>
<proteinExistence type="predicted"/>
<evidence type="ECO:0000313" key="4">
    <source>
        <dbReference type="Proteomes" id="UP001165498"/>
    </source>
</evidence>
<evidence type="ECO:0000256" key="1">
    <source>
        <dbReference type="SAM" id="SignalP"/>
    </source>
</evidence>
<feature type="signal peptide" evidence="1">
    <location>
        <begin position="1"/>
        <end position="26"/>
    </location>
</feature>
<reference evidence="3" key="1">
    <citation type="submission" date="2022-07" db="EMBL/GenBank/DDBJ databases">
        <title>Tahibacter sp., a new gammaproteobacterium isolated from the silt sample collected at pig farm.</title>
        <authorList>
            <person name="Chen H."/>
        </authorList>
    </citation>
    <scope>NUCLEOTIDE SEQUENCE</scope>
    <source>
        <strain evidence="3">P2K</strain>
    </source>
</reference>
<dbReference type="RefSeq" id="WP_255913347.1">
    <property type="nucleotide sequence ID" value="NZ_JANFQO010000005.1"/>
</dbReference>
<feature type="chain" id="PRO_5046588478" evidence="1">
    <location>
        <begin position="27"/>
        <end position="586"/>
    </location>
</feature>
<evidence type="ECO:0000259" key="2">
    <source>
        <dbReference type="Pfam" id="PF12222"/>
    </source>
</evidence>
<protein>
    <submittedName>
        <fullName evidence="3">Peptide-N(4)-(N-acetyl-beta-glucosaminyl)asparagine amidase</fullName>
    </submittedName>
</protein>